<evidence type="ECO:0000313" key="2">
    <source>
        <dbReference type="Proteomes" id="UP000275267"/>
    </source>
</evidence>
<comment type="caution">
    <text evidence="1">The sequence shown here is derived from an EMBL/GenBank/DDBJ whole genome shotgun (WGS) entry which is preliminary data.</text>
</comment>
<sequence length="224" mass="26032">MRFGKINLKEGGKLSQRGEDELLKGKERNEKIVVHRPVRSNEDRPCVNFTKGEYDMKPLCLNAHEDPHNVMYKEFKGDPRFWLTHQADWYELVIMDKKHVTTEMRWVDWNFLRGVTSPVKEVVDAIFARCVEMDLVDIMRVTGLRIRNDMGHYPNKSPRGKIEQLLRIGARQIRIGAGCYGKPFEGIFIRHYAGVDIGDTSWCHSLPGGNINISSRPYARRRFT</sequence>
<accession>A0A3L6RG78</accession>
<reference evidence="2" key="1">
    <citation type="journal article" date="2019" name="Nat. Commun.">
        <title>The genome of broomcorn millet.</title>
        <authorList>
            <person name="Zou C."/>
            <person name="Miki D."/>
            <person name="Li D."/>
            <person name="Tang Q."/>
            <person name="Xiao L."/>
            <person name="Rajput S."/>
            <person name="Deng P."/>
            <person name="Jia W."/>
            <person name="Huang R."/>
            <person name="Zhang M."/>
            <person name="Sun Y."/>
            <person name="Hu J."/>
            <person name="Fu X."/>
            <person name="Schnable P.S."/>
            <person name="Li F."/>
            <person name="Zhang H."/>
            <person name="Feng B."/>
            <person name="Zhu X."/>
            <person name="Liu R."/>
            <person name="Schnable J.C."/>
            <person name="Zhu J.-K."/>
            <person name="Zhang H."/>
        </authorList>
    </citation>
    <scope>NUCLEOTIDE SEQUENCE [LARGE SCALE GENOMIC DNA]</scope>
</reference>
<evidence type="ECO:0000313" key="1">
    <source>
        <dbReference type="EMBL" id="RLN00945.1"/>
    </source>
</evidence>
<gene>
    <name evidence="1" type="ORF">C2845_PM06G29180</name>
</gene>
<dbReference type="Proteomes" id="UP000275267">
    <property type="component" value="Unassembled WGS sequence"/>
</dbReference>
<protein>
    <submittedName>
        <fullName evidence="1">Copia-type pol polyprotein</fullName>
    </submittedName>
</protein>
<dbReference type="AlphaFoldDB" id="A0A3L6RG78"/>
<keyword evidence="2" id="KW-1185">Reference proteome</keyword>
<proteinExistence type="predicted"/>
<organism evidence="1 2">
    <name type="scientific">Panicum miliaceum</name>
    <name type="common">Proso millet</name>
    <name type="synonym">Broomcorn millet</name>
    <dbReference type="NCBI Taxonomy" id="4540"/>
    <lineage>
        <taxon>Eukaryota</taxon>
        <taxon>Viridiplantae</taxon>
        <taxon>Streptophyta</taxon>
        <taxon>Embryophyta</taxon>
        <taxon>Tracheophyta</taxon>
        <taxon>Spermatophyta</taxon>
        <taxon>Magnoliopsida</taxon>
        <taxon>Liliopsida</taxon>
        <taxon>Poales</taxon>
        <taxon>Poaceae</taxon>
        <taxon>PACMAD clade</taxon>
        <taxon>Panicoideae</taxon>
        <taxon>Panicodae</taxon>
        <taxon>Paniceae</taxon>
        <taxon>Panicinae</taxon>
        <taxon>Panicum</taxon>
        <taxon>Panicum sect. Panicum</taxon>
    </lineage>
</organism>
<name>A0A3L6RG78_PANMI</name>
<dbReference type="EMBL" id="PQIB02000009">
    <property type="protein sequence ID" value="RLN00945.1"/>
    <property type="molecule type" value="Genomic_DNA"/>
</dbReference>